<feature type="domain" description="HTH luxR-type" evidence="6">
    <location>
        <begin position="140"/>
        <end position="205"/>
    </location>
</feature>
<dbReference type="SUPFAM" id="SSF52172">
    <property type="entry name" value="CheY-like"/>
    <property type="match status" value="1"/>
</dbReference>
<dbReference type="AlphaFoldDB" id="A0A936ZY94"/>
<feature type="domain" description="Response regulatory" evidence="7">
    <location>
        <begin position="5"/>
        <end position="120"/>
    </location>
</feature>
<evidence type="ECO:0000259" key="7">
    <source>
        <dbReference type="PROSITE" id="PS50110"/>
    </source>
</evidence>
<dbReference type="InterPro" id="IPR001789">
    <property type="entry name" value="Sig_transdc_resp-reg_receiver"/>
</dbReference>
<evidence type="ECO:0000256" key="1">
    <source>
        <dbReference type="ARBA" id="ARBA00022553"/>
    </source>
</evidence>
<comment type="caution">
    <text evidence="8">The sequence shown here is derived from an EMBL/GenBank/DDBJ whole genome shotgun (WGS) entry which is preliminary data.</text>
</comment>
<dbReference type="PRINTS" id="PR00038">
    <property type="entry name" value="HTHLUXR"/>
</dbReference>
<dbReference type="PROSITE" id="PS50110">
    <property type="entry name" value="RESPONSE_REGULATORY"/>
    <property type="match status" value="1"/>
</dbReference>
<dbReference type="InterPro" id="IPR036388">
    <property type="entry name" value="WH-like_DNA-bd_sf"/>
</dbReference>
<dbReference type="InterPro" id="IPR000792">
    <property type="entry name" value="Tscrpt_reg_LuxR_C"/>
</dbReference>
<evidence type="ECO:0000256" key="5">
    <source>
        <dbReference type="PROSITE-ProRule" id="PRU00169"/>
    </source>
</evidence>
<dbReference type="Proteomes" id="UP000651057">
    <property type="component" value="Unassembled WGS sequence"/>
</dbReference>
<dbReference type="GO" id="GO:0006355">
    <property type="term" value="P:regulation of DNA-templated transcription"/>
    <property type="evidence" value="ECO:0007669"/>
    <property type="project" value="InterPro"/>
</dbReference>
<dbReference type="Pfam" id="PF00072">
    <property type="entry name" value="Response_reg"/>
    <property type="match status" value="1"/>
</dbReference>
<protein>
    <submittedName>
        <fullName evidence="8">Response regulator transcription factor</fullName>
    </submittedName>
</protein>
<proteinExistence type="predicted"/>
<dbReference type="Gene3D" id="1.10.10.10">
    <property type="entry name" value="Winged helix-like DNA-binding domain superfamily/Winged helix DNA-binding domain"/>
    <property type="match status" value="1"/>
</dbReference>
<dbReference type="CDD" id="cd06170">
    <property type="entry name" value="LuxR_C_like"/>
    <property type="match status" value="1"/>
</dbReference>
<sequence>MLKPNILIADDHPLLLKGLEDFLKEKKYNIIASCTDGLSAYNTIVKEKPDIAILDIEMPNMTGIDIAKKCKRHQINTKIVLITLHKEKKIFEDAVKYNIQGYLLKEFALTEIEACIADVCQGKSYFSEKIYKRFSHTTGDTTSIENLTPSEIKILRLIADEMTSTQIADFLSISTRTVEKHRANIIRKLHIDQKPNSLLIWSQKNKELLL</sequence>
<dbReference type="SUPFAM" id="SSF46894">
    <property type="entry name" value="C-terminal effector domain of the bipartite response regulators"/>
    <property type="match status" value="1"/>
</dbReference>
<dbReference type="InterPro" id="IPR039420">
    <property type="entry name" value="WalR-like"/>
</dbReference>
<keyword evidence="9" id="KW-1185">Reference proteome</keyword>
<evidence type="ECO:0000313" key="8">
    <source>
        <dbReference type="EMBL" id="MBL0684105.1"/>
    </source>
</evidence>
<keyword evidence="4" id="KW-0804">Transcription</keyword>
<dbReference type="PROSITE" id="PS50043">
    <property type="entry name" value="HTH_LUXR_2"/>
    <property type="match status" value="1"/>
</dbReference>
<dbReference type="InterPro" id="IPR016032">
    <property type="entry name" value="Sig_transdc_resp-reg_C-effctor"/>
</dbReference>
<evidence type="ECO:0000259" key="6">
    <source>
        <dbReference type="PROSITE" id="PS50043"/>
    </source>
</evidence>
<organism evidence="8 9">
    <name type="scientific">Aquimarina mytili</name>
    <dbReference type="NCBI Taxonomy" id="874423"/>
    <lineage>
        <taxon>Bacteria</taxon>
        <taxon>Pseudomonadati</taxon>
        <taxon>Bacteroidota</taxon>
        <taxon>Flavobacteriia</taxon>
        <taxon>Flavobacteriales</taxon>
        <taxon>Flavobacteriaceae</taxon>
        <taxon>Aquimarina</taxon>
    </lineage>
</organism>
<dbReference type="InterPro" id="IPR011006">
    <property type="entry name" value="CheY-like_superfamily"/>
</dbReference>
<evidence type="ECO:0000256" key="3">
    <source>
        <dbReference type="ARBA" id="ARBA00023125"/>
    </source>
</evidence>
<feature type="modified residue" description="4-aspartylphosphate" evidence="5">
    <location>
        <position position="55"/>
    </location>
</feature>
<dbReference type="EMBL" id="JAERQJ010000004">
    <property type="protein sequence ID" value="MBL0684105.1"/>
    <property type="molecule type" value="Genomic_DNA"/>
</dbReference>
<keyword evidence="3" id="KW-0238">DNA-binding</keyword>
<keyword evidence="2" id="KW-0805">Transcription regulation</keyword>
<accession>A0A936ZY94</accession>
<dbReference type="SMART" id="SM00421">
    <property type="entry name" value="HTH_LUXR"/>
    <property type="match status" value="1"/>
</dbReference>
<dbReference type="SMART" id="SM00448">
    <property type="entry name" value="REC"/>
    <property type="match status" value="1"/>
</dbReference>
<dbReference type="GO" id="GO:0000160">
    <property type="term" value="P:phosphorelay signal transduction system"/>
    <property type="evidence" value="ECO:0007669"/>
    <property type="project" value="InterPro"/>
</dbReference>
<dbReference type="Pfam" id="PF00196">
    <property type="entry name" value="GerE"/>
    <property type="match status" value="1"/>
</dbReference>
<evidence type="ECO:0000313" key="9">
    <source>
        <dbReference type="Proteomes" id="UP000651057"/>
    </source>
</evidence>
<dbReference type="GO" id="GO:0003677">
    <property type="term" value="F:DNA binding"/>
    <property type="evidence" value="ECO:0007669"/>
    <property type="project" value="UniProtKB-KW"/>
</dbReference>
<dbReference type="PANTHER" id="PTHR43214">
    <property type="entry name" value="TWO-COMPONENT RESPONSE REGULATOR"/>
    <property type="match status" value="1"/>
</dbReference>
<dbReference type="Gene3D" id="3.40.50.2300">
    <property type="match status" value="1"/>
</dbReference>
<dbReference type="CDD" id="cd17535">
    <property type="entry name" value="REC_NarL-like"/>
    <property type="match status" value="1"/>
</dbReference>
<name>A0A936ZY94_9FLAO</name>
<gene>
    <name evidence="8" type="ORF">JJQ60_11295</name>
</gene>
<evidence type="ECO:0000256" key="2">
    <source>
        <dbReference type="ARBA" id="ARBA00023015"/>
    </source>
</evidence>
<dbReference type="RefSeq" id="WP_201919772.1">
    <property type="nucleotide sequence ID" value="NZ_BAABAX010000003.1"/>
</dbReference>
<dbReference type="InterPro" id="IPR058245">
    <property type="entry name" value="NreC/VraR/RcsB-like_REC"/>
</dbReference>
<evidence type="ECO:0000256" key="4">
    <source>
        <dbReference type="ARBA" id="ARBA00023163"/>
    </source>
</evidence>
<dbReference type="PANTHER" id="PTHR43214:SF41">
    <property type="entry name" value="NITRATE_NITRITE RESPONSE REGULATOR PROTEIN NARP"/>
    <property type="match status" value="1"/>
</dbReference>
<reference evidence="8" key="1">
    <citation type="submission" date="2021-01" db="EMBL/GenBank/DDBJ databases">
        <authorList>
            <person name="Zhong Y.L."/>
        </authorList>
    </citation>
    <scope>NUCLEOTIDE SEQUENCE</scope>
    <source>
        <strain evidence="8">KCTC 23302</strain>
    </source>
</reference>
<keyword evidence="1 5" id="KW-0597">Phosphoprotein</keyword>